<dbReference type="PANTHER" id="PTHR40254">
    <property type="entry name" value="BLR0577 PROTEIN"/>
    <property type="match status" value="1"/>
</dbReference>
<comment type="caution">
    <text evidence="2">The sequence shown here is derived from an EMBL/GenBank/DDBJ whole genome shotgun (WGS) entry which is preliminary data.</text>
</comment>
<organism evidence="2 3">
    <name type="scientific">Streptomyces coerulescens</name>
    <dbReference type="NCBI Taxonomy" id="29304"/>
    <lineage>
        <taxon>Bacteria</taxon>
        <taxon>Bacillati</taxon>
        <taxon>Actinomycetota</taxon>
        <taxon>Actinomycetes</taxon>
        <taxon>Kitasatosporales</taxon>
        <taxon>Streptomycetaceae</taxon>
        <taxon>Streptomyces</taxon>
    </lineage>
</organism>
<sequence length="637" mass="68458">MAAFEGKDGAVATVAIVGTGPRGIAVLERLAHHLSRGVRARRPRVVLLDGTQLGAGRVWRTDQPPWLLMNTVVGELTMAPEGDSVCPLPSFSAWLRGRSGPEYTELGPDDYAPRRIYGEYLRHVYAQVVDALREHADVTEAVGRVTALTRTGDRYELQVGADDATWQVEADAVVLATGHSPAVPRDRVGELARVAEAYPWLLHFAGDAVAEFELDAIPAQADVGVLGLGLSFYDLLLSLSVGRGGEFRRRNGVLEYEPSGKEPVLYAGSRSGVPIGTRGHNQKTAGGSFRPRLFTQRTLARLRERAIHERGSARLDFAAEVLPLLRAEIDLVRYETLVRERDGEEAARRLAAALVAAGPDRSTWPTVLAAHGAADAAPLDLQRLARPFAGRQFASPEQYTRAVHAFLAEDLAEARLGNARGPLKAGLDVIRDARDLLRAAVEYDGLTPGSPGEDFFRDIAPMLSLISTGPPPLRTEQFLALSRAGLVRVVGPGVRFGFDAERELFTVESDAVTGSLRHVQAVVDTRIPAPRHGQGGDPLLGRLVADGVAATWSAGRSDGARYGDPGNAAAGLWVGAATGRLLDPSGRPAEGLYATGIPTEGLRWFTQIGNGRPGSRTAFHREADALALDVVRRHIQD</sequence>
<dbReference type="InterPro" id="IPR038732">
    <property type="entry name" value="HpyO/CreE_NAD-binding"/>
</dbReference>
<dbReference type="InterPro" id="IPR036188">
    <property type="entry name" value="FAD/NAD-bd_sf"/>
</dbReference>
<dbReference type="RefSeq" id="WP_380853212.1">
    <property type="nucleotide sequence ID" value="NZ_JBHSKM010000008.1"/>
</dbReference>
<dbReference type="PANTHER" id="PTHR40254:SF1">
    <property type="entry name" value="BLR0577 PROTEIN"/>
    <property type="match status" value="1"/>
</dbReference>
<evidence type="ECO:0000313" key="2">
    <source>
        <dbReference type="EMBL" id="MFC5215357.1"/>
    </source>
</evidence>
<protein>
    <submittedName>
        <fullName evidence="2">FAD/NAD(P)-binding protein</fullName>
    </submittedName>
</protein>
<proteinExistence type="predicted"/>
<dbReference type="InterPro" id="IPR052189">
    <property type="entry name" value="L-asp_N-monooxygenase_NS-form"/>
</dbReference>
<gene>
    <name evidence="2" type="ORF">ACFPQ9_16060</name>
</gene>
<accession>A0ABW0CKS9</accession>
<dbReference type="Pfam" id="PF13454">
    <property type="entry name" value="NAD_binding_9"/>
    <property type="match status" value="1"/>
</dbReference>
<evidence type="ECO:0000259" key="1">
    <source>
        <dbReference type="Pfam" id="PF13454"/>
    </source>
</evidence>
<evidence type="ECO:0000313" key="3">
    <source>
        <dbReference type="Proteomes" id="UP001596263"/>
    </source>
</evidence>
<keyword evidence="3" id="KW-1185">Reference proteome</keyword>
<reference evidence="3" key="1">
    <citation type="journal article" date="2019" name="Int. J. Syst. Evol. Microbiol.">
        <title>The Global Catalogue of Microorganisms (GCM) 10K type strain sequencing project: providing services to taxonomists for standard genome sequencing and annotation.</title>
        <authorList>
            <consortium name="The Broad Institute Genomics Platform"/>
            <consortium name="The Broad Institute Genome Sequencing Center for Infectious Disease"/>
            <person name="Wu L."/>
            <person name="Ma J."/>
        </authorList>
    </citation>
    <scope>NUCLEOTIDE SEQUENCE [LARGE SCALE GENOMIC DNA]</scope>
    <source>
        <strain evidence="3">KCTC 42586</strain>
    </source>
</reference>
<dbReference type="Gene3D" id="3.50.50.60">
    <property type="entry name" value="FAD/NAD(P)-binding domain"/>
    <property type="match status" value="1"/>
</dbReference>
<feature type="domain" description="FAD-dependent urate hydroxylase HpyO/Asp monooxygenase CreE-like FAD/NAD(P)-binding" evidence="1">
    <location>
        <begin position="15"/>
        <end position="179"/>
    </location>
</feature>
<name>A0ABW0CKS9_STRCD</name>
<dbReference type="SUPFAM" id="SSF51905">
    <property type="entry name" value="FAD/NAD(P)-binding domain"/>
    <property type="match status" value="1"/>
</dbReference>
<dbReference type="Proteomes" id="UP001596263">
    <property type="component" value="Unassembled WGS sequence"/>
</dbReference>
<dbReference type="EMBL" id="JBHSKM010000008">
    <property type="protein sequence ID" value="MFC5215357.1"/>
    <property type="molecule type" value="Genomic_DNA"/>
</dbReference>